<keyword evidence="2" id="KW-1133">Transmembrane helix</keyword>
<feature type="compositionally biased region" description="Gly residues" evidence="1">
    <location>
        <begin position="117"/>
        <end position="135"/>
    </location>
</feature>
<accession>A0ABD1YEH6</accession>
<evidence type="ECO:0008006" key="5">
    <source>
        <dbReference type="Google" id="ProtNLM"/>
    </source>
</evidence>
<organism evidence="3 4">
    <name type="scientific">Riccia fluitans</name>
    <dbReference type="NCBI Taxonomy" id="41844"/>
    <lineage>
        <taxon>Eukaryota</taxon>
        <taxon>Viridiplantae</taxon>
        <taxon>Streptophyta</taxon>
        <taxon>Embryophyta</taxon>
        <taxon>Marchantiophyta</taxon>
        <taxon>Marchantiopsida</taxon>
        <taxon>Marchantiidae</taxon>
        <taxon>Marchantiales</taxon>
        <taxon>Ricciaceae</taxon>
        <taxon>Riccia</taxon>
    </lineage>
</organism>
<comment type="caution">
    <text evidence="3">The sequence shown here is derived from an EMBL/GenBank/DDBJ whole genome shotgun (WGS) entry which is preliminary data.</text>
</comment>
<dbReference type="PANTHER" id="PTHR36009">
    <property type="match status" value="1"/>
</dbReference>
<feature type="transmembrane region" description="Helical" evidence="2">
    <location>
        <begin position="194"/>
        <end position="213"/>
    </location>
</feature>
<sequence>MANSLLSLQCSSFARPRFPLKFSPFSAQMNECGIAQAKLLRVSSQGFGSSPDGVPLDSQRGCFAGPVKNLVPVLSNGGWKRLRWEGFRMSRTGVRNSEVCPTAVSTEREDSAKTLQTGGGGGGIGGPNDGGGGGGGGGGDVVDWISSALIFAFWAGLLYYGATMAPNQTSYRDIYFIQKLTGLHGDDGFSMNKVLTAEFFMMGLWPLVYTSLLMPSGRSRKGVPVWPFAGLSFAVGAFALLPYFGLWRPPPPKVSREELSRWPLSLLESKVTAVVAIISAIVLLGYAGLAGADQWAEFSQYFRESRFIHVMTIDFVTLSTLCPFWVYNDLAVRKGSDDTSALWALAFLPLLGPSIYLLLRPPLPTSMVVESAEK</sequence>
<name>A0ABD1YEH6_9MARC</name>
<evidence type="ECO:0000256" key="1">
    <source>
        <dbReference type="SAM" id="MobiDB-lite"/>
    </source>
</evidence>
<feature type="transmembrane region" description="Helical" evidence="2">
    <location>
        <begin position="266"/>
        <end position="286"/>
    </location>
</feature>
<dbReference type="AlphaFoldDB" id="A0ABD1YEH6"/>
<dbReference type="PANTHER" id="PTHR36009:SF3">
    <property type="entry name" value="TRANSMEMBRANE PROTEIN"/>
    <property type="match status" value="1"/>
</dbReference>
<evidence type="ECO:0000313" key="3">
    <source>
        <dbReference type="EMBL" id="KAL2629194.1"/>
    </source>
</evidence>
<feature type="transmembrane region" description="Helical" evidence="2">
    <location>
        <begin position="340"/>
        <end position="359"/>
    </location>
</feature>
<feature type="transmembrane region" description="Helical" evidence="2">
    <location>
        <begin position="307"/>
        <end position="328"/>
    </location>
</feature>
<dbReference type="EMBL" id="JBHFFA010000004">
    <property type="protein sequence ID" value="KAL2629194.1"/>
    <property type="molecule type" value="Genomic_DNA"/>
</dbReference>
<proteinExistence type="predicted"/>
<keyword evidence="2" id="KW-0472">Membrane</keyword>
<feature type="transmembrane region" description="Helical" evidence="2">
    <location>
        <begin position="225"/>
        <end position="246"/>
    </location>
</feature>
<evidence type="ECO:0000313" key="4">
    <source>
        <dbReference type="Proteomes" id="UP001605036"/>
    </source>
</evidence>
<gene>
    <name evidence="3" type="ORF">R1flu_013880</name>
</gene>
<protein>
    <recommendedName>
        <fullName evidence="5">DUF2834 domain-containing protein</fullName>
    </recommendedName>
</protein>
<dbReference type="Proteomes" id="UP001605036">
    <property type="component" value="Unassembled WGS sequence"/>
</dbReference>
<feature type="region of interest" description="Disordered" evidence="1">
    <location>
        <begin position="98"/>
        <end position="135"/>
    </location>
</feature>
<reference evidence="3 4" key="1">
    <citation type="submission" date="2024-09" db="EMBL/GenBank/DDBJ databases">
        <title>Chromosome-scale assembly of Riccia fluitans.</title>
        <authorList>
            <person name="Paukszto L."/>
            <person name="Sawicki J."/>
            <person name="Karawczyk K."/>
            <person name="Piernik-Szablinska J."/>
            <person name="Szczecinska M."/>
            <person name="Mazdziarz M."/>
        </authorList>
    </citation>
    <scope>NUCLEOTIDE SEQUENCE [LARGE SCALE GENOMIC DNA]</scope>
    <source>
        <strain evidence="3">Rf_01</strain>
        <tissue evidence="3">Aerial parts of the thallus</tissue>
    </source>
</reference>
<feature type="transmembrane region" description="Helical" evidence="2">
    <location>
        <begin position="141"/>
        <end position="162"/>
    </location>
</feature>
<evidence type="ECO:0000256" key="2">
    <source>
        <dbReference type="SAM" id="Phobius"/>
    </source>
</evidence>
<keyword evidence="2" id="KW-0812">Transmembrane</keyword>
<keyword evidence="4" id="KW-1185">Reference proteome</keyword>